<sequence>MVLALLALSQLYEKSKKMLCYRGRGPKPQKPSPLRLLSPTSPPITATPNDHGGHPHVPGPHNPHPSTGRHAGIPPLPPTGGHHRHSSRARLPLRLSPDTFNRLHGTQNRSDSGSHMLDARNCLSGAWYDAPVNPRGPDGPFGSQIPYGPLGIQRQSTPPRAAGQDLLIHPYARAKMRNQARRLSTIEENPTLEDPIPGPETGDASPKSSPATSSTHGGSSRSPSSPPTSNASDRYSLPSSTGATGTPSIPSAPPTPPPHQPSSPTNDDDNNDVFLRLLLATAFLSHLHDLNALRRLLPHPTPYSEPDWDRIIAVWRGMLFSEEVSEGRLRWMVEVLGDEVRDVRGVVREMVGGWVWE</sequence>
<feature type="region of interest" description="Disordered" evidence="1">
    <location>
        <begin position="133"/>
        <end position="158"/>
    </location>
</feature>
<dbReference type="Proteomes" id="UP000664521">
    <property type="component" value="Unassembled WGS sequence"/>
</dbReference>
<feature type="compositionally biased region" description="Low complexity" evidence="1">
    <location>
        <begin position="204"/>
        <end position="229"/>
    </location>
</feature>
<dbReference type="EMBL" id="CAJPDS010000003">
    <property type="protein sequence ID" value="CAF9905235.1"/>
    <property type="molecule type" value="Genomic_DNA"/>
</dbReference>
<evidence type="ECO:0000313" key="2">
    <source>
        <dbReference type="EMBL" id="CAF9905235.1"/>
    </source>
</evidence>
<dbReference type="AlphaFoldDB" id="A0A8H3EGK1"/>
<evidence type="ECO:0000313" key="3">
    <source>
        <dbReference type="Proteomes" id="UP000664521"/>
    </source>
</evidence>
<gene>
    <name evidence="2" type="ORF">HETSPECPRED_004921</name>
</gene>
<keyword evidence="3" id="KW-1185">Reference proteome</keyword>
<protein>
    <submittedName>
        <fullName evidence="2">Uncharacterized protein</fullName>
    </submittedName>
</protein>
<organism evidence="2 3">
    <name type="scientific">Heterodermia speciosa</name>
    <dbReference type="NCBI Taxonomy" id="116794"/>
    <lineage>
        <taxon>Eukaryota</taxon>
        <taxon>Fungi</taxon>
        <taxon>Dikarya</taxon>
        <taxon>Ascomycota</taxon>
        <taxon>Pezizomycotina</taxon>
        <taxon>Lecanoromycetes</taxon>
        <taxon>OSLEUM clade</taxon>
        <taxon>Lecanoromycetidae</taxon>
        <taxon>Caliciales</taxon>
        <taxon>Physciaceae</taxon>
        <taxon>Heterodermia</taxon>
    </lineage>
</organism>
<proteinExistence type="predicted"/>
<accession>A0A8H3EGK1</accession>
<feature type="region of interest" description="Disordered" evidence="1">
    <location>
        <begin position="22"/>
        <end position="88"/>
    </location>
</feature>
<name>A0A8H3EGK1_9LECA</name>
<feature type="compositionally biased region" description="Pro residues" evidence="1">
    <location>
        <begin position="250"/>
        <end position="261"/>
    </location>
</feature>
<reference evidence="2" key="1">
    <citation type="submission" date="2021-03" db="EMBL/GenBank/DDBJ databases">
        <authorList>
            <person name="Tagirdzhanova G."/>
        </authorList>
    </citation>
    <scope>NUCLEOTIDE SEQUENCE</scope>
</reference>
<feature type="region of interest" description="Disordered" evidence="1">
    <location>
        <begin position="183"/>
        <end position="269"/>
    </location>
</feature>
<evidence type="ECO:0000256" key="1">
    <source>
        <dbReference type="SAM" id="MobiDB-lite"/>
    </source>
</evidence>
<comment type="caution">
    <text evidence="2">The sequence shown here is derived from an EMBL/GenBank/DDBJ whole genome shotgun (WGS) entry which is preliminary data.</text>
</comment>
<feature type="compositionally biased region" description="Polar residues" evidence="1">
    <location>
        <begin position="230"/>
        <end position="243"/>
    </location>
</feature>